<keyword evidence="1" id="KW-0560">Oxidoreductase</keyword>
<proteinExistence type="predicted"/>
<keyword evidence="3" id="KW-1185">Reference proteome</keyword>
<dbReference type="GO" id="GO:0016491">
    <property type="term" value="F:oxidoreductase activity"/>
    <property type="evidence" value="ECO:0007669"/>
    <property type="project" value="UniProtKB-KW"/>
</dbReference>
<reference evidence="3" key="1">
    <citation type="submission" date="2016-10" db="EMBL/GenBank/DDBJ databases">
        <authorList>
            <person name="Varghese N."/>
            <person name="Submissions S."/>
        </authorList>
    </citation>
    <scope>NUCLEOTIDE SEQUENCE [LARGE SCALE GENOMIC DNA]</scope>
    <source>
        <strain evidence="3">CGMCC 1.11147</strain>
    </source>
</reference>
<dbReference type="CDD" id="cd05327">
    <property type="entry name" value="retinol-DH_like_SDR_c_like"/>
    <property type="match status" value="1"/>
</dbReference>
<accession>A0A1H0AB31</accession>
<dbReference type="OrthoDB" id="3237043at2"/>
<name>A0A1H0AB31_9ACTN</name>
<evidence type="ECO:0000256" key="1">
    <source>
        <dbReference type="ARBA" id="ARBA00023002"/>
    </source>
</evidence>
<dbReference type="SUPFAM" id="SSF51735">
    <property type="entry name" value="NAD(P)-binding Rossmann-fold domains"/>
    <property type="match status" value="1"/>
</dbReference>
<evidence type="ECO:0000313" key="3">
    <source>
        <dbReference type="Proteomes" id="UP000199004"/>
    </source>
</evidence>
<gene>
    <name evidence="2" type="ORF">SAMN05192576_1973</name>
</gene>
<dbReference type="InterPro" id="IPR002347">
    <property type="entry name" value="SDR_fam"/>
</dbReference>
<dbReference type="AlphaFoldDB" id="A0A1H0AB31"/>
<dbReference type="InterPro" id="IPR036291">
    <property type="entry name" value="NAD(P)-bd_dom_sf"/>
</dbReference>
<dbReference type="PRINTS" id="PR00081">
    <property type="entry name" value="GDHRDH"/>
</dbReference>
<dbReference type="Pfam" id="PF00106">
    <property type="entry name" value="adh_short"/>
    <property type="match status" value="1"/>
</dbReference>
<dbReference type="Gene3D" id="3.40.50.720">
    <property type="entry name" value="NAD(P)-binding Rossmann-like Domain"/>
    <property type="match status" value="1"/>
</dbReference>
<dbReference type="PANTHER" id="PTHR43157">
    <property type="entry name" value="PHOSPHATIDYLINOSITOL-GLYCAN BIOSYNTHESIS CLASS F PROTEIN-RELATED"/>
    <property type="match status" value="1"/>
</dbReference>
<dbReference type="PANTHER" id="PTHR43157:SF31">
    <property type="entry name" value="PHOSPHATIDYLINOSITOL-GLYCAN BIOSYNTHESIS CLASS F PROTEIN"/>
    <property type="match status" value="1"/>
</dbReference>
<dbReference type="Proteomes" id="UP000199004">
    <property type="component" value="Unassembled WGS sequence"/>
</dbReference>
<dbReference type="RefSeq" id="WP_091024175.1">
    <property type="nucleotide sequence ID" value="NZ_BKAE01000011.1"/>
</dbReference>
<sequence length="284" mass="30142">MSATTPLTVVITGASDGIGLESARQLAALGHRVVMVGRNPDKTRAAAASVAAEHPDAVVETALADFASQASVRALAAELLERCERIDVLVNNAGTVFEKRTVTDDGIEATFAVNHLGGFLLTELLLDRILASAPARIVLTSSTGHYQGTMDFDDLGFESGYGIMRAYGRSKLANVLHTRELARRLHGTGVTVNCLHPGTVATSIWGGAPWWARPVLALAKRIVMVSPSEGGRRITYLAVGPEVEGLTGGYYDDDRLKEPSELAQDDATGIRLRDVSLGLVGLPE</sequence>
<protein>
    <submittedName>
        <fullName evidence="2">Short-chain dehydrogenase</fullName>
    </submittedName>
</protein>
<evidence type="ECO:0000313" key="2">
    <source>
        <dbReference type="EMBL" id="SDN30183.1"/>
    </source>
</evidence>
<dbReference type="EMBL" id="FNIC01000002">
    <property type="protein sequence ID" value="SDN30183.1"/>
    <property type="molecule type" value="Genomic_DNA"/>
</dbReference>
<organism evidence="2 3">
    <name type="scientific">Nocardioides szechwanensis</name>
    <dbReference type="NCBI Taxonomy" id="1005944"/>
    <lineage>
        <taxon>Bacteria</taxon>
        <taxon>Bacillati</taxon>
        <taxon>Actinomycetota</taxon>
        <taxon>Actinomycetes</taxon>
        <taxon>Propionibacteriales</taxon>
        <taxon>Nocardioidaceae</taxon>
        <taxon>Nocardioides</taxon>
    </lineage>
</organism>
<dbReference type="STRING" id="1005944.SAMN05192576_1973"/>